<accession>A0A9D2YU50</accession>
<evidence type="ECO:0000256" key="3">
    <source>
        <dbReference type="SAM" id="Phobius"/>
    </source>
</evidence>
<dbReference type="GO" id="GO:0038023">
    <property type="term" value="F:signaling receptor activity"/>
    <property type="evidence" value="ECO:0007669"/>
    <property type="project" value="TreeGrafter"/>
</dbReference>
<dbReference type="InterPro" id="IPR016187">
    <property type="entry name" value="CTDL_fold"/>
</dbReference>
<dbReference type="EMBL" id="JAAVVJ010000003">
    <property type="protein sequence ID" value="KAF7226716.1"/>
    <property type="molecule type" value="Genomic_DNA"/>
</dbReference>
<evidence type="ECO:0000313" key="5">
    <source>
        <dbReference type="EMBL" id="KAF7226716.1"/>
    </source>
</evidence>
<dbReference type="GO" id="GO:0005886">
    <property type="term" value="C:plasma membrane"/>
    <property type="evidence" value="ECO:0007669"/>
    <property type="project" value="TreeGrafter"/>
</dbReference>
<dbReference type="InterPro" id="IPR051527">
    <property type="entry name" value="KLR_subfamily_B"/>
</dbReference>
<feature type="transmembrane region" description="Helical" evidence="3">
    <location>
        <begin position="67"/>
        <end position="94"/>
    </location>
</feature>
<evidence type="ECO:0000313" key="6">
    <source>
        <dbReference type="Proteomes" id="UP000822369"/>
    </source>
</evidence>
<evidence type="ECO:0000256" key="2">
    <source>
        <dbReference type="ARBA" id="ARBA00023157"/>
    </source>
</evidence>
<dbReference type="OrthoDB" id="6345871at2759"/>
<dbReference type="SMART" id="SM00034">
    <property type="entry name" value="CLECT"/>
    <property type="match status" value="1"/>
</dbReference>
<dbReference type="KEGG" id="nfu:107379256"/>
<organism evidence="5 6">
    <name type="scientific">Nothobranchius furzeri</name>
    <name type="common">Turquoise killifish</name>
    <dbReference type="NCBI Taxonomy" id="105023"/>
    <lineage>
        <taxon>Eukaryota</taxon>
        <taxon>Metazoa</taxon>
        <taxon>Chordata</taxon>
        <taxon>Craniata</taxon>
        <taxon>Vertebrata</taxon>
        <taxon>Euteleostomi</taxon>
        <taxon>Actinopterygii</taxon>
        <taxon>Neopterygii</taxon>
        <taxon>Teleostei</taxon>
        <taxon>Neoteleostei</taxon>
        <taxon>Acanthomorphata</taxon>
        <taxon>Ovalentaria</taxon>
        <taxon>Atherinomorphae</taxon>
        <taxon>Cyprinodontiformes</taxon>
        <taxon>Nothobranchiidae</taxon>
        <taxon>Nothobranchius</taxon>
    </lineage>
</organism>
<dbReference type="PROSITE" id="PS00615">
    <property type="entry name" value="C_TYPE_LECTIN_1"/>
    <property type="match status" value="1"/>
</dbReference>
<dbReference type="GO" id="GO:0042269">
    <property type="term" value="P:regulation of natural killer cell mediated cytotoxicity"/>
    <property type="evidence" value="ECO:0007669"/>
    <property type="project" value="TreeGrafter"/>
</dbReference>
<gene>
    <name evidence="5" type="ORF">G4P62_005525</name>
</gene>
<reference evidence="5" key="1">
    <citation type="submission" date="2020-03" db="EMBL/GenBank/DDBJ databases">
        <title>Intra-Species Differences in Population Size shape Life History and Genome Evolution.</title>
        <authorList>
            <person name="Willemsen D."/>
            <person name="Cui R."/>
            <person name="Valenzano D.R."/>
        </authorList>
    </citation>
    <scope>NUCLEOTIDE SEQUENCE</scope>
    <source>
        <strain evidence="5">GRZ</strain>
        <tissue evidence="5">Whole</tissue>
    </source>
</reference>
<keyword evidence="3" id="KW-0812">Transmembrane</keyword>
<comment type="caution">
    <text evidence="5">The sequence shown here is derived from an EMBL/GenBank/DDBJ whole genome shotgun (WGS) entry which is preliminary data.</text>
</comment>
<dbReference type="AlphaFoldDB" id="A0A9D2YU50"/>
<dbReference type="Proteomes" id="UP000822369">
    <property type="component" value="Chromosome 3"/>
</dbReference>
<keyword evidence="1 3" id="KW-1133">Transmembrane helix</keyword>
<proteinExistence type="predicted"/>
<keyword evidence="2" id="KW-1015">Disulfide bond</keyword>
<dbReference type="PROSITE" id="PS50041">
    <property type="entry name" value="C_TYPE_LECTIN_2"/>
    <property type="match status" value="1"/>
</dbReference>
<dbReference type="PANTHER" id="PTHR46784">
    <property type="entry name" value="KILLER CELL LECTIN-LIKE RECEPTOR SUBFAMILY B MEMBER 1"/>
    <property type="match status" value="1"/>
</dbReference>
<dbReference type="GO" id="GO:0009986">
    <property type="term" value="C:cell surface"/>
    <property type="evidence" value="ECO:0007669"/>
    <property type="project" value="TreeGrafter"/>
</dbReference>
<dbReference type="InterPro" id="IPR018378">
    <property type="entry name" value="C-type_lectin_CS"/>
</dbReference>
<dbReference type="Pfam" id="PF00059">
    <property type="entry name" value="Lectin_C"/>
    <property type="match status" value="1"/>
</dbReference>
<protein>
    <submittedName>
        <fullName evidence="5">Transcript variant X1</fullName>
    </submittedName>
</protein>
<dbReference type="OMA" id="ICVHFSA"/>
<dbReference type="InterPro" id="IPR016186">
    <property type="entry name" value="C-type_lectin-like/link_sf"/>
</dbReference>
<evidence type="ECO:0000256" key="1">
    <source>
        <dbReference type="ARBA" id="ARBA00022989"/>
    </source>
</evidence>
<dbReference type="InterPro" id="IPR001304">
    <property type="entry name" value="C-type_lectin-like"/>
</dbReference>
<dbReference type="SUPFAM" id="SSF56436">
    <property type="entry name" value="C-type lectin-like"/>
    <property type="match status" value="1"/>
</dbReference>
<dbReference type="Gene3D" id="3.10.100.10">
    <property type="entry name" value="Mannose-Binding Protein A, subunit A"/>
    <property type="match status" value="1"/>
</dbReference>
<keyword evidence="3" id="KW-0472">Membrane</keyword>
<name>A0A9D2YU50_NOTFU</name>
<evidence type="ECO:0000259" key="4">
    <source>
        <dbReference type="PROSITE" id="PS50041"/>
    </source>
</evidence>
<sequence>MTDDGINYASVVIHSKKESQLEAPRENTIYDEVKTQNATMQQTDHAKDPGKLQTEKETKGKCWNYQLLAAGFGTLCVFLTLSIIGICVHFSALYEGEKTKQARLLEENSKLRSDNGNLTSGYYNLTVLYNNLTEQIHNNLNDLNVTRAQWSVDAYCPKINNARKCSPCQEGWKPYQSSCYAYNNAEPARQRTWAGARDDCRGKSSDLTVVADEQERNYVFTISVPETGITGFWIGLRAVNGTWKWIDGTDLTNQGWVDYPAAEGLCVTSLKVSGDKWISKSCNTTNAWICEKKALSI</sequence>
<dbReference type="PANTHER" id="PTHR46784:SF1">
    <property type="entry name" value="KILLER CELL LECTIN-LIKE RECEPTOR SUBFAMILY B MEMBER 1"/>
    <property type="match status" value="1"/>
</dbReference>
<feature type="domain" description="C-type lectin" evidence="4">
    <location>
        <begin position="175"/>
        <end position="291"/>
    </location>
</feature>